<feature type="compositionally biased region" description="Polar residues" evidence="2">
    <location>
        <begin position="886"/>
        <end position="917"/>
    </location>
</feature>
<reference evidence="3 4" key="1">
    <citation type="journal article" date="2014" name="Nat. Commun.">
        <title>A highly abundant bacteriophage discovered in the unknown sequences of human faecal metagenomes.</title>
        <authorList>
            <person name="Dutilh B.E."/>
            <person name="Cassman N."/>
            <person name="McNair K."/>
            <person name="Sanchez S.E."/>
            <person name="Silva G.G."/>
            <person name="Boling L."/>
            <person name="Barr J.J."/>
            <person name="Speth D.R."/>
            <person name="Seguritan V."/>
            <person name="Aziz R.K."/>
            <person name="Felts B."/>
            <person name="Dinsdale E.A."/>
            <person name="Mokili J.L."/>
            <person name="Edwards R.A."/>
        </authorList>
    </citation>
    <scope>NUCLEOTIDE SEQUENCE [LARGE SCALE GENOMIC DNA]</scope>
</reference>
<feature type="region of interest" description="Disordered" evidence="2">
    <location>
        <begin position="837"/>
        <end position="924"/>
    </location>
</feature>
<feature type="coiled-coil region" evidence="1">
    <location>
        <begin position="565"/>
        <end position="592"/>
    </location>
</feature>
<keyword evidence="1" id="KW-0175">Coiled coil</keyword>
<name>A0A348JCR8_9CAUD</name>
<dbReference type="KEGG" id="vg:75576112"/>
<keyword evidence="4" id="KW-1185">Reference proteome</keyword>
<gene>
    <name evidence="3" type="primary">KP06_gp45</name>
</gene>
<dbReference type="GO" id="GO:0008233">
    <property type="term" value="F:peptidase activity"/>
    <property type="evidence" value="ECO:0007669"/>
    <property type="project" value="UniProtKB-KW"/>
</dbReference>
<evidence type="ECO:0000256" key="1">
    <source>
        <dbReference type="SAM" id="Coils"/>
    </source>
</evidence>
<proteinExistence type="predicted"/>
<accession>A0A348JCR8</accession>
<protein>
    <submittedName>
        <fullName evidence="3">RNAP associated protein fused to zincin protease</fullName>
    </submittedName>
</protein>
<dbReference type="RefSeq" id="YP_010509451.1">
    <property type="nucleotide sequence ID" value="NC_067194.1"/>
</dbReference>
<dbReference type="GO" id="GO:0006508">
    <property type="term" value="P:proteolysis"/>
    <property type="evidence" value="ECO:0007669"/>
    <property type="project" value="UniProtKB-KW"/>
</dbReference>
<evidence type="ECO:0000313" key="4">
    <source>
        <dbReference type="Proteomes" id="UP001097704"/>
    </source>
</evidence>
<evidence type="ECO:0000313" key="3">
    <source>
        <dbReference type="EMBL" id="DAB41563.1"/>
    </source>
</evidence>
<sequence length="1957" mass="220214">MDVLKFLQGGNKTPNPEYNPKTKKGAIQPPTLVDYNPGTSISDRGRGHLFSRIAGQSYNLNQYDIDKYAPYDVYVNPVDDPEKLDKERAVNQSNWEQGLRMIGQIGNEITVGTAIGFADLADAFYNMVSNSPNDYQSEISSELESLKESINERLAIYRENPNAAFDIGDFAWWASNAPSIASSLTLMVPSTGLAKGVSLLGKGIKFNKLANKMANAINMTQKSRAITGRIAEATAIGVPSRYLENYQEARQTYNDIEDYSKTQLANMNDKQREEFYNNNPKYKDMSDEEVAKDIAKNSADITFAEDWANVLFDVWQVYSLKNLWKNALSGNTTSSRLRNLNIAFNSNIDDAAAITNALSNKTTKQAITSTLKDVGDDILHGVRAEWTEGVEEAINYIASQDGLYNGKKVFDKDIPQQTIKDYLQDPMLWEQAFWGALGGVTFSSVMNKAGEFINKRLDKDWTSAEKQRENEILGRTATFQAYQERLNSIANGKNPFITITDENGQQVNPNIITGTEEELRNIAEKEYMDNIIINSMNAGNLGLLESSINSKEFNDSITNKLGLQQQDSNELINRFKTEINNLKNEYNTTLNKVNRLGGGFEVGRIIATQMVHARNRQENYNNLLNWANDVLNQDITNNHIEDVDINSAKNGIYQHIIDSIQRDIKTIQDNAAINNSVKQERIAQLNERLDAINKLYIPIDIENKNDVQSAIQLQKQYNEVFKDLAEVVNAEINVEVNKNQLNLSDDNIKSRITYLNNFFDNSRKKIVNKAMDDLRNAYKQYGKEYVNSVIKDANNGNKPNIDKIIRDAYAALDLSSKGNEHLKNTIEQLAEIAEIENDVNNTPKEEEVAPVNPDVNEVNKTDVDDTNSSPSSTGSIAERSEAVPSEPTNTEQHQSQTEQPISQEPISTPKSEVNNTLPDDDFERGQIGTDLVYESIADLEDSLGHESTSSDLLNARQSFIDKLSQAGFEQTEATDIVNNIIDGLTGGSLYSSVQDNSTRRLLLNATYATVTGNERNIEAIMDDFANSVDSEGNTRGKIVNGKVYLSIGQLVEYIDSVTGNKIIKNYLFNQIKNYLYASTNNQGKYRATDESTIKKLNARQFVQYVDGIAKERLERLQVEHTNNVNLKYIVENENVKAFTSIKQGDYLETEYDSKLRRINILANGTIIGYIGVPNIDKFGNYDMVNQGWKYNIHAENGQVVSPLKDALISILDGDRFDEEFIGHLYELAVKEEVTQEELVNLFKEFETKYPDIVRDFTTPVASFDLAGHLVNLTKYIFNQPYENSHEASINRWFNNLLNSYDQAITIVKGDFKGKVKAVNVKYGVLNTIDDANGKWNDVQETVVNYNEDVNKLGVVVQGQVYLNGESKPTIIENLTTNGMPVISIPNSDSTSLYAFCKQVPLNSNLLKGDARRIINSIKNEVNNLCRDYISGKISFGELKQNLGDIFGNNKLINGDRNTGLQISINPTNIGFYVKGAHFNGKDYAFTINSDAGNYKRNIIINSPYVVNSAFKIGKSYGINASTIDELDNALRPVIDEMFNYAQFAISKDFINDSTKTNDKTNKYIYRKNGKTIINIDGKTYSYNSYQDFIISNGLVRTKLANTNTNETAGNWQIDIHSKLDITYELEGRPPVEDGTIPEQLSEFMLDDTLNAINFNAFESAITAKNLTRGLKKYFANDQTAIDYIDSLQKIGILPKNIQVVNSITDNNGNQVNAVYHRDTDTIELNSSAIAGQRVYRVVNIILHESLHRQLYTKYNTEQALALVKPIYDKFKAWLDIQDDATKERLKPYLFENFNTSEALEEFLVESITSNALMTALNEIKYDNRKVNKRKTLFSRLLEVIADMLGIKINEDSLLAAARDAYKAIKKMPKESNQEAIQGTFQFEEETASTEQTENPNEDNSQDYNYNNDNLNDGLDMFSSVDDDIVSNMAELTSRLPIDQQSEFATLLDTGRISFSCM</sequence>
<feature type="region of interest" description="Disordered" evidence="2">
    <location>
        <begin position="1"/>
        <end position="28"/>
    </location>
</feature>
<feature type="compositionally biased region" description="Polar residues" evidence="2">
    <location>
        <begin position="866"/>
        <end position="875"/>
    </location>
</feature>
<keyword evidence="3" id="KW-0378">Hydrolase</keyword>
<keyword evidence="3" id="KW-0645">Protease</keyword>
<dbReference type="EMBL" id="BK010471">
    <property type="protein sequence ID" value="DAB41563.1"/>
    <property type="molecule type" value="Genomic_DNA"/>
</dbReference>
<evidence type="ECO:0000256" key="2">
    <source>
        <dbReference type="SAM" id="MobiDB-lite"/>
    </source>
</evidence>
<organism evidence="3 4">
    <name type="scientific">Carjivirus communis</name>
    <dbReference type="NCBI Taxonomy" id="2955582"/>
    <lineage>
        <taxon>Viruses</taxon>
        <taxon>Duplodnaviria</taxon>
        <taxon>Heunggongvirae</taxon>
        <taxon>Uroviricota</taxon>
        <taxon>Caudoviricetes</taxon>
        <taxon>Crassvirales</taxon>
        <taxon>Intestiviridae</taxon>
        <taxon>Crudevirinae</taxon>
        <taxon>Carjivirus</taxon>
    </lineage>
</organism>
<dbReference type="Proteomes" id="UP001097704">
    <property type="component" value="Segment"/>
</dbReference>
<dbReference type="GeneID" id="75576112"/>
<feature type="region of interest" description="Disordered" evidence="2">
    <location>
        <begin position="1884"/>
        <end position="1908"/>
    </location>
</feature>